<evidence type="ECO:0000313" key="1">
    <source>
        <dbReference type="EMBL" id="UUD35063.1"/>
    </source>
</evidence>
<dbReference type="EMBL" id="UZVY01000001">
    <property type="protein sequence ID" value="VDR42111.1"/>
    <property type="molecule type" value="Genomic_DNA"/>
</dbReference>
<dbReference type="Proteomes" id="UP000280036">
    <property type="component" value="Unassembled WGS sequence"/>
</dbReference>
<reference evidence="1" key="2">
    <citation type="submission" date="2022-07" db="EMBL/GenBank/DDBJ databases">
        <title>Complete genome of Mycoplasma caviae type strain G122.</title>
        <authorList>
            <person name="Spergser J."/>
        </authorList>
    </citation>
    <scope>NUCLEOTIDE SEQUENCE</scope>
    <source>
        <strain evidence="1">G122</strain>
    </source>
</reference>
<organism evidence="2 3">
    <name type="scientific">Mycoplasmopsis caviae</name>
    <dbReference type="NCBI Taxonomy" id="55603"/>
    <lineage>
        <taxon>Bacteria</taxon>
        <taxon>Bacillati</taxon>
        <taxon>Mycoplasmatota</taxon>
        <taxon>Mycoplasmoidales</taxon>
        <taxon>Metamycoplasmataceae</taxon>
        <taxon>Mycoplasmopsis</taxon>
    </lineage>
</organism>
<dbReference type="Proteomes" id="UP001058569">
    <property type="component" value="Chromosome"/>
</dbReference>
<name>A0A3P8LAY8_9BACT</name>
<sequence length="213" mass="25885">MKNYEFVPKNQVRSLINNLLRVIKLVQKELKGKLDFSHRFEGPLAHNMILCDYENNLGYEFDIDLILDFKNGNKYDPKETKVTLMELFNKYGSQLKFSRCKNEKRFFRMEINDEDHREMIHKINFRIKFVHKDKIEQYIDYNSKNANYFWEFWPIHLLSVEDQYRWCADNNLEMHIRQTYLVTKNNETRKISSYSQFAESVNTVHIVYNKDAK</sequence>
<evidence type="ECO:0000313" key="2">
    <source>
        <dbReference type="EMBL" id="VDR42111.1"/>
    </source>
</evidence>
<dbReference type="EMBL" id="CP101806">
    <property type="protein sequence ID" value="UUD35063.1"/>
    <property type="molecule type" value="Genomic_DNA"/>
</dbReference>
<evidence type="ECO:0000313" key="4">
    <source>
        <dbReference type="Proteomes" id="UP001058569"/>
    </source>
</evidence>
<proteinExistence type="predicted"/>
<reference evidence="2 3" key="1">
    <citation type="submission" date="2018-12" db="EMBL/GenBank/DDBJ databases">
        <authorList>
            <consortium name="Pathogen Informatics"/>
        </authorList>
    </citation>
    <scope>NUCLEOTIDE SEQUENCE [LARGE SCALE GENOMIC DNA]</scope>
    <source>
        <strain evidence="2 3">NCTC10126</strain>
    </source>
</reference>
<protein>
    <recommendedName>
        <fullName evidence="5">Nucleotidyltransferase</fullName>
    </recommendedName>
</protein>
<evidence type="ECO:0000313" key="3">
    <source>
        <dbReference type="Proteomes" id="UP000280036"/>
    </source>
</evidence>
<dbReference type="AlphaFoldDB" id="A0A3P8LAY8"/>
<keyword evidence="4" id="KW-1185">Reference proteome</keyword>
<evidence type="ECO:0008006" key="5">
    <source>
        <dbReference type="Google" id="ProtNLM"/>
    </source>
</evidence>
<gene>
    <name evidence="2" type="ORF">NCTC10126_00610</name>
    <name evidence="1" type="ORF">NPA07_04630</name>
</gene>
<dbReference type="RefSeq" id="WP_126118335.1">
    <property type="nucleotide sequence ID" value="NZ_CP101806.1"/>
</dbReference>
<accession>A0A3P8LAY8</accession>